<gene>
    <name evidence="12" type="primary">yidC</name>
    <name evidence="15" type="ORF">AJ85_07150</name>
    <name evidence="14" type="ORF">BALCAV_0206540</name>
</gene>
<dbReference type="Proteomes" id="UP000002754">
    <property type="component" value="Unassembled WGS sequence"/>
</dbReference>
<dbReference type="GO" id="GO:0005886">
    <property type="term" value="C:plasma membrane"/>
    <property type="evidence" value="ECO:0007669"/>
    <property type="project" value="UniProtKB-SubCell"/>
</dbReference>
<evidence type="ECO:0000256" key="3">
    <source>
        <dbReference type="ARBA" id="ARBA00022475"/>
    </source>
</evidence>
<evidence type="ECO:0000256" key="8">
    <source>
        <dbReference type="ARBA" id="ARBA00023136"/>
    </source>
</evidence>
<evidence type="ECO:0000259" key="13">
    <source>
        <dbReference type="Pfam" id="PF02096"/>
    </source>
</evidence>
<reference evidence="15 17" key="2">
    <citation type="submission" date="2014-01" db="EMBL/GenBank/DDBJ databases">
        <title>Draft genome sequencing of Bacillus alcalophilus CGMCC 1.3604.</title>
        <authorList>
            <person name="Yang J."/>
            <person name="Diao L."/>
            <person name="Yang S."/>
        </authorList>
    </citation>
    <scope>NUCLEOTIDE SEQUENCE [LARGE SCALE GENOMIC DNA]</scope>
    <source>
        <strain evidence="15 17">CGMCC 1.3604</strain>
    </source>
</reference>
<keyword evidence="11 12" id="KW-0449">Lipoprotein</keyword>
<dbReference type="GO" id="GO:0032977">
    <property type="term" value="F:membrane insertase activity"/>
    <property type="evidence" value="ECO:0007669"/>
    <property type="project" value="InterPro"/>
</dbReference>
<evidence type="ECO:0000256" key="10">
    <source>
        <dbReference type="ARBA" id="ARBA00023186"/>
    </source>
</evidence>
<feature type="transmembrane region" description="Helical" evidence="12">
    <location>
        <begin position="53"/>
        <end position="78"/>
    </location>
</feature>
<dbReference type="GO" id="GO:0051205">
    <property type="term" value="P:protein insertion into membrane"/>
    <property type="evidence" value="ECO:0007669"/>
    <property type="project" value="TreeGrafter"/>
</dbReference>
<dbReference type="PRINTS" id="PR00701">
    <property type="entry name" value="60KDINNERMP"/>
</dbReference>
<evidence type="ECO:0000256" key="12">
    <source>
        <dbReference type="HAMAP-Rule" id="MF_01811"/>
    </source>
</evidence>
<dbReference type="CDD" id="cd20070">
    <property type="entry name" value="5TM_YidC_Alb3"/>
    <property type="match status" value="1"/>
</dbReference>
<dbReference type="NCBIfam" id="TIGR03592">
    <property type="entry name" value="yidC_oxa1_cterm"/>
    <property type="match status" value="1"/>
</dbReference>
<dbReference type="EMBL" id="JALP01000397">
    <property type="protein sequence ID" value="THG88317.1"/>
    <property type="molecule type" value="Genomic_DNA"/>
</dbReference>
<evidence type="ECO:0000256" key="2">
    <source>
        <dbReference type="ARBA" id="ARBA00022448"/>
    </source>
</evidence>
<feature type="transmembrane region" description="Helical" evidence="12">
    <location>
        <begin position="171"/>
        <end position="186"/>
    </location>
</feature>
<evidence type="ECO:0000256" key="11">
    <source>
        <dbReference type="ARBA" id="ARBA00023288"/>
    </source>
</evidence>
<evidence type="ECO:0000313" key="16">
    <source>
        <dbReference type="Proteomes" id="UP000002754"/>
    </source>
</evidence>
<dbReference type="Pfam" id="PF02096">
    <property type="entry name" value="60KD_IMP"/>
    <property type="match status" value="1"/>
</dbReference>
<dbReference type="GO" id="GO:0015031">
    <property type="term" value="P:protein transport"/>
    <property type="evidence" value="ECO:0007669"/>
    <property type="project" value="UniProtKB-KW"/>
</dbReference>
<dbReference type="Proteomes" id="UP000297014">
    <property type="component" value="Unassembled WGS sequence"/>
</dbReference>
<dbReference type="STRING" id="1218173.BALCAV_0206540"/>
<dbReference type="OrthoDB" id="9780552at2"/>
<dbReference type="InterPro" id="IPR028055">
    <property type="entry name" value="YidC/Oxa/ALB_C"/>
</dbReference>
<keyword evidence="8 12" id="KW-0472">Membrane</keyword>
<keyword evidence="9" id="KW-0564">Palmitate</keyword>
<evidence type="ECO:0000256" key="5">
    <source>
        <dbReference type="ARBA" id="ARBA00022729"/>
    </source>
</evidence>
<evidence type="ECO:0000256" key="6">
    <source>
        <dbReference type="ARBA" id="ARBA00022927"/>
    </source>
</evidence>
<dbReference type="InterPro" id="IPR047196">
    <property type="entry name" value="YidC_ALB_C"/>
</dbReference>
<keyword evidence="16" id="KW-1185">Reference proteome</keyword>
<name>A0A094YX02_ALKAL</name>
<dbReference type="InterPro" id="IPR001708">
    <property type="entry name" value="YidC/ALB3/OXA1/COX18"/>
</dbReference>
<evidence type="ECO:0000256" key="9">
    <source>
        <dbReference type="ARBA" id="ARBA00023139"/>
    </source>
</evidence>
<dbReference type="eggNOG" id="COG0706">
    <property type="taxonomic scope" value="Bacteria"/>
</dbReference>
<keyword evidence="2 12" id="KW-0813">Transport</keyword>
<feature type="transmembrane region" description="Helical" evidence="12">
    <location>
        <begin position="198"/>
        <end position="214"/>
    </location>
</feature>
<reference evidence="14 16" key="1">
    <citation type="journal article" date="2014" name="Genome Announc.">
        <title>Draft Genome Sequence of Bacillus alcalophilus AV1934, a Classic Alkaliphile Isolated from Human Feces in 1934.</title>
        <authorList>
            <person name="Attie O."/>
            <person name="Jayaprakash A."/>
            <person name="Shah H."/>
            <person name="Paulsen I.T."/>
            <person name="Morino M."/>
            <person name="Takahashi Y."/>
            <person name="Narumi I."/>
            <person name="Sachidanandam R."/>
            <person name="Satoh K."/>
            <person name="Ito M."/>
            <person name="Krulwich T.A."/>
        </authorList>
    </citation>
    <scope>NUCLEOTIDE SEQUENCE [LARGE SCALE GENOMIC DNA]</scope>
    <source>
        <strain evidence="14 16">AV1934</strain>
    </source>
</reference>
<comment type="function">
    <text evidence="12">Required for the insertion and/or proper folding and/or complex formation of integral membrane proteins into the membrane. Involved in integration of membrane proteins that insert both dependently and independently of the Sec translocase complex, as well as at least some lipoproteins.</text>
</comment>
<dbReference type="PANTHER" id="PTHR12428:SF65">
    <property type="entry name" value="CYTOCHROME C OXIDASE ASSEMBLY PROTEIN COX18, MITOCHONDRIAL"/>
    <property type="match status" value="1"/>
</dbReference>
<dbReference type="AlphaFoldDB" id="A0A094YX02"/>
<dbReference type="PROSITE" id="PS51257">
    <property type="entry name" value="PROKAR_LIPOPROTEIN"/>
    <property type="match status" value="1"/>
</dbReference>
<feature type="domain" description="Membrane insertase YidC/Oxa/ALB C-terminal" evidence="13">
    <location>
        <begin position="58"/>
        <end position="236"/>
    </location>
</feature>
<proteinExistence type="inferred from homology"/>
<evidence type="ECO:0000313" key="15">
    <source>
        <dbReference type="EMBL" id="THG88317.1"/>
    </source>
</evidence>
<dbReference type="PANTHER" id="PTHR12428">
    <property type="entry name" value="OXA1"/>
    <property type="match status" value="1"/>
</dbReference>
<dbReference type="EMBL" id="ALPT02000016">
    <property type="protein sequence ID" value="KGA98057.1"/>
    <property type="molecule type" value="Genomic_DNA"/>
</dbReference>
<dbReference type="InterPro" id="IPR023060">
    <property type="entry name" value="YidC/YidC1/YidC2_Firmicutes"/>
</dbReference>
<evidence type="ECO:0000256" key="1">
    <source>
        <dbReference type="ARBA" id="ARBA00004651"/>
    </source>
</evidence>
<organism evidence="14 16">
    <name type="scientific">Alkalihalobacillus alcalophilus ATCC 27647 = CGMCC 1.3604</name>
    <dbReference type="NCBI Taxonomy" id="1218173"/>
    <lineage>
        <taxon>Bacteria</taxon>
        <taxon>Bacillati</taxon>
        <taxon>Bacillota</taxon>
        <taxon>Bacilli</taxon>
        <taxon>Bacillales</taxon>
        <taxon>Bacillaceae</taxon>
        <taxon>Alkalihalobacillus</taxon>
    </lineage>
</organism>
<comment type="subcellular location">
    <subcellularLocation>
        <location evidence="1 12">Cell membrane</location>
        <topology evidence="1 12">Multi-pass membrane protein</topology>
    </subcellularLocation>
</comment>
<keyword evidence="10 12" id="KW-0143">Chaperone</keyword>
<evidence type="ECO:0000256" key="7">
    <source>
        <dbReference type="ARBA" id="ARBA00022989"/>
    </source>
</evidence>
<accession>A0A094YX02</accession>
<protein>
    <recommendedName>
        <fullName evidence="12">Membrane protein insertase YidC</fullName>
    </recommendedName>
    <alternativeName>
        <fullName evidence="12">Foldase YidC</fullName>
    </alternativeName>
    <alternativeName>
        <fullName evidence="12">Membrane integrase YidC</fullName>
    </alternativeName>
    <alternativeName>
        <fullName evidence="12">Membrane protein YidC</fullName>
    </alternativeName>
</protein>
<evidence type="ECO:0000256" key="4">
    <source>
        <dbReference type="ARBA" id="ARBA00022692"/>
    </source>
</evidence>
<dbReference type="HAMAP" id="MF_01811">
    <property type="entry name" value="YidC_type2"/>
    <property type="match status" value="1"/>
</dbReference>
<keyword evidence="5 12" id="KW-0732">Signal</keyword>
<evidence type="ECO:0000313" key="14">
    <source>
        <dbReference type="EMBL" id="KGA98057.1"/>
    </source>
</evidence>
<evidence type="ECO:0000313" key="17">
    <source>
        <dbReference type="Proteomes" id="UP000297014"/>
    </source>
</evidence>
<feature type="transmembrane region" description="Helical" evidence="12">
    <location>
        <begin position="126"/>
        <end position="151"/>
    </location>
</feature>
<dbReference type="RefSeq" id="WP_003322912.1">
    <property type="nucleotide sequence ID" value="NZ_ALPT02000016.1"/>
</dbReference>
<comment type="caution">
    <text evidence="14">The sequence shown here is derived from an EMBL/GenBank/DDBJ whole genome shotgun (WGS) entry which is preliminary data.</text>
</comment>
<keyword evidence="4 12" id="KW-0812">Transmembrane</keyword>
<comment type="similarity">
    <text evidence="12">Belongs to the OXA1/ALB3/YidC family. Type 2 subfamily.</text>
</comment>
<sequence>MKSNTKVLIFLLFIAVLLAGCGTNQPISAESTGVWNHFFVYPMSWLIIQTAGIFKGNFGIAIILVTISIRFLLLPLVLKQQKSSKAMQALKPELDELQKKYKSDKPDPKKQQEMQKEMMALYQQHGVNPIAGCLPMLVQMPILMAFYFAIMRTEAIAGTSFLWFNLGQPDLFLPFVAGVTTMIQLRMTSAEMPAQMKIIMYIMPVMIVVAGLSLPSALSMYWVVGNIFTIFQTYFVVILPKKQIEQQQVSKV</sequence>
<keyword evidence="6 12" id="KW-0653">Protein transport</keyword>
<keyword evidence="3 12" id="KW-1003">Cell membrane</keyword>
<keyword evidence="7 12" id="KW-1133">Transmembrane helix</keyword>
<feature type="transmembrane region" description="Helical" evidence="12">
    <location>
        <begin position="220"/>
        <end position="239"/>
    </location>
</feature>